<gene>
    <name evidence="1" type="ORF">I6N98_01610</name>
</gene>
<dbReference type="Proteomes" id="UP000596063">
    <property type="component" value="Chromosome"/>
</dbReference>
<accession>A0A7T4R1F0</accession>
<keyword evidence="2" id="KW-1185">Reference proteome</keyword>
<dbReference type="InterPro" id="IPR021634">
    <property type="entry name" value="DUF3240"/>
</dbReference>
<dbReference type="SUPFAM" id="SSF54913">
    <property type="entry name" value="GlnB-like"/>
    <property type="match status" value="1"/>
</dbReference>
<protein>
    <submittedName>
        <fullName evidence="1">DUF3240 family protein</fullName>
    </submittedName>
</protein>
<dbReference type="Gene3D" id="3.30.70.120">
    <property type="match status" value="1"/>
</dbReference>
<name>A0A7T4R1F0_9GAMM</name>
<dbReference type="Pfam" id="PF11582">
    <property type="entry name" value="DUF3240"/>
    <property type="match status" value="1"/>
</dbReference>
<dbReference type="AlphaFoldDB" id="A0A7T4R1F0"/>
<proteinExistence type="predicted"/>
<evidence type="ECO:0000313" key="2">
    <source>
        <dbReference type="Proteomes" id="UP000596063"/>
    </source>
</evidence>
<dbReference type="KEGG" id="snan:I6N98_01610"/>
<dbReference type="EMBL" id="CP066167">
    <property type="protein sequence ID" value="QQD18600.1"/>
    <property type="molecule type" value="Genomic_DNA"/>
</dbReference>
<dbReference type="InterPro" id="IPR011322">
    <property type="entry name" value="N-reg_PII-like_a/b"/>
</dbReference>
<organism evidence="1 2">
    <name type="scientific">Spongiibacter nanhainus</name>
    <dbReference type="NCBI Taxonomy" id="2794344"/>
    <lineage>
        <taxon>Bacteria</taxon>
        <taxon>Pseudomonadati</taxon>
        <taxon>Pseudomonadota</taxon>
        <taxon>Gammaproteobacteria</taxon>
        <taxon>Cellvibrionales</taxon>
        <taxon>Spongiibacteraceae</taxon>
        <taxon>Spongiibacter</taxon>
    </lineage>
</organism>
<dbReference type="InterPro" id="IPR015867">
    <property type="entry name" value="N-reg_PII/ATP_PRibTrfase_C"/>
</dbReference>
<sequence length="98" mass="11029">MSNQQRLILTIPPSLEDDLIDYLLSLEDVGGFTSYPVHGHGENRQLSIAEQVTGRQKRVQFELILPSDKLEVVLAGLREQVGSDIFYWHQDVNGSGHL</sequence>
<reference evidence="1 2" key="1">
    <citation type="submission" date="2020-12" db="EMBL/GenBank/DDBJ databases">
        <authorList>
            <person name="Shan Y."/>
        </authorList>
    </citation>
    <scope>NUCLEOTIDE SEQUENCE [LARGE SCALE GENOMIC DNA]</scope>
    <source>
        <strain evidence="2">csc3.9</strain>
    </source>
</reference>
<dbReference type="RefSeq" id="WP_198570091.1">
    <property type="nucleotide sequence ID" value="NZ_CP066167.1"/>
</dbReference>
<evidence type="ECO:0000313" key="1">
    <source>
        <dbReference type="EMBL" id="QQD18600.1"/>
    </source>
</evidence>